<name>A0AAV2HH68_LYMST</name>
<dbReference type="Proteomes" id="UP001497497">
    <property type="component" value="Unassembled WGS sequence"/>
</dbReference>
<evidence type="ECO:0000256" key="1">
    <source>
        <dbReference type="SAM" id="Phobius"/>
    </source>
</evidence>
<evidence type="ECO:0000313" key="3">
    <source>
        <dbReference type="EMBL" id="CAL1533225.1"/>
    </source>
</evidence>
<organism evidence="3 4">
    <name type="scientific">Lymnaea stagnalis</name>
    <name type="common">Great pond snail</name>
    <name type="synonym">Helix stagnalis</name>
    <dbReference type="NCBI Taxonomy" id="6523"/>
    <lineage>
        <taxon>Eukaryota</taxon>
        <taxon>Metazoa</taxon>
        <taxon>Spiralia</taxon>
        <taxon>Lophotrochozoa</taxon>
        <taxon>Mollusca</taxon>
        <taxon>Gastropoda</taxon>
        <taxon>Heterobranchia</taxon>
        <taxon>Euthyneura</taxon>
        <taxon>Panpulmonata</taxon>
        <taxon>Hygrophila</taxon>
        <taxon>Lymnaeoidea</taxon>
        <taxon>Lymnaeidae</taxon>
        <taxon>Lymnaea</taxon>
    </lineage>
</organism>
<keyword evidence="2" id="KW-0732">Signal</keyword>
<keyword evidence="1" id="KW-1133">Transmembrane helix</keyword>
<proteinExistence type="predicted"/>
<keyword evidence="1" id="KW-0812">Transmembrane</keyword>
<keyword evidence="4" id="KW-1185">Reference proteome</keyword>
<reference evidence="3 4" key="1">
    <citation type="submission" date="2024-04" db="EMBL/GenBank/DDBJ databases">
        <authorList>
            <consortium name="Genoscope - CEA"/>
            <person name="William W."/>
        </authorList>
    </citation>
    <scope>NUCLEOTIDE SEQUENCE [LARGE SCALE GENOMIC DNA]</scope>
</reference>
<accession>A0AAV2HH68</accession>
<comment type="caution">
    <text evidence="3">The sequence shown here is derived from an EMBL/GenBank/DDBJ whole genome shotgun (WGS) entry which is preliminary data.</text>
</comment>
<feature type="chain" id="PRO_5043629106" description="TNFR-Cys domain-containing protein" evidence="2">
    <location>
        <begin position="21"/>
        <end position="234"/>
    </location>
</feature>
<sequence>MKSNGILFVVILSQIVTAPGQGTCDEDIPSRQSPRPDFLPMALTSNAQPPGCGAGEYLDWFSCEPCEYGTFMTRKMAREGNYIRCSDCYRPDEDKFEILEEPCTKTRDAKIMCEDGYYRRSVPGKPCQSECARCDVCGLGIFMFSNHEGRQCHGDLNTVCCPHGDMVVEAGICLTTTPTTTTGESEVSIRDPEAVVLSTASVPGGLAPSNTPDDITMYIVLLIFQILLIKYVRM</sequence>
<evidence type="ECO:0008006" key="5">
    <source>
        <dbReference type="Google" id="ProtNLM"/>
    </source>
</evidence>
<feature type="transmembrane region" description="Helical" evidence="1">
    <location>
        <begin position="215"/>
        <end position="232"/>
    </location>
</feature>
<protein>
    <recommendedName>
        <fullName evidence="5">TNFR-Cys domain-containing protein</fullName>
    </recommendedName>
</protein>
<dbReference type="EMBL" id="CAXITT010000138">
    <property type="protein sequence ID" value="CAL1533225.1"/>
    <property type="molecule type" value="Genomic_DNA"/>
</dbReference>
<feature type="signal peptide" evidence="2">
    <location>
        <begin position="1"/>
        <end position="20"/>
    </location>
</feature>
<gene>
    <name evidence="3" type="ORF">GSLYS_00007243001</name>
</gene>
<evidence type="ECO:0000313" key="4">
    <source>
        <dbReference type="Proteomes" id="UP001497497"/>
    </source>
</evidence>
<keyword evidence="1" id="KW-0472">Membrane</keyword>
<evidence type="ECO:0000256" key="2">
    <source>
        <dbReference type="SAM" id="SignalP"/>
    </source>
</evidence>
<dbReference type="AlphaFoldDB" id="A0AAV2HH68"/>